<evidence type="ECO:0000313" key="2">
    <source>
        <dbReference type="EMBL" id="CCC91671.1"/>
    </source>
</evidence>
<dbReference type="VEuPathDB" id="TriTrypDB:TcIL3000_7_4850"/>
<accession>G0UQL0</accession>
<dbReference type="AlphaFoldDB" id="G0UQL0"/>
<feature type="compositionally biased region" description="Polar residues" evidence="1">
    <location>
        <begin position="222"/>
        <end position="231"/>
    </location>
</feature>
<dbReference type="EMBL" id="HE575320">
    <property type="protein sequence ID" value="CCC91671.1"/>
    <property type="molecule type" value="Genomic_DNA"/>
</dbReference>
<proteinExistence type="predicted"/>
<gene>
    <name evidence="2" type="ORF">TCIL3000_7_4850</name>
</gene>
<reference evidence="2" key="1">
    <citation type="journal article" date="2012" name="Proc. Natl. Acad. Sci. U.S.A.">
        <title>Antigenic diversity is generated by distinct evolutionary mechanisms in African trypanosome species.</title>
        <authorList>
            <person name="Jackson A.P."/>
            <person name="Berry A."/>
            <person name="Aslett M."/>
            <person name="Allison H.C."/>
            <person name="Burton P."/>
            <person name="Vavrova-Anderson J."/>
            <person name="Brown R."/>
            <person name="Browne H."/>
            <person name="Corton N."/>
            <person name="Hauser H."/>
            <person name="Gamble J."/>
            <person name="Gilderthorp R."/>
            <person name="Marcello L."/>
            <person name="McQuillan J."/>
            <person name="Otto T.D."/>
            <person name="Quail M.A."/>
            <person name="Sanders M.J."/>
            <person name="van Tonder A."/>
            <person name="Ginger M.L."/>
            <person name="Field M.C."/>
            <person name="Barry J.D."/>
            <person name="Hertz-Fowler C."/>
            <person name="Berriman M."/>
        </authorList>
    </citation>
    <scope>NUCLEOTIDE SEQUENCE</scope>
    <source>
        <strain evidence="2">IL3000</strain>
    </source>
</reference>
<feature type="compositionally biased region" description="Acidic residues" evidence="1">
    <location>
        <begin position="491"/>
        <end position="503"/>
    </location>
</feature>
<evidence type="ECO:0000256" key="1">
    <source>
        <dbReference type="SAM" id="MobiDB-lite"/>
    </source>
</evidence>
<feature type="region of interest" description="Disordered" evidence="1">
    <location>
        <begin position="485"/>
        <end position="511"/>
    </location>
</feature>
<name>G0UQL0_TRYCI</name>
<sequence>MAHTPKDTLQEQGNAIPTSSLEEIAAERIDAVTAEPLHPTKHVEILSPDGVLRLFYNTSTLIRIATDRGMFVQPPHFREPMCPDLQKKIEEIEGRKFRFEAKDTSYHDDILGVVNIQHRHQFFEVIMERFYLLKSAELYVCPTCYLHWISTRYIPYLTESGREIEYVKGDTNPVLDPLDVLWHMQSTPTAEVVANSTQSRGRGRGTASGRGTRRRGRREQEPTTPDTNSGDSLYSSPLAYFVFRRAVHWKKHIRLHHNGTGVAAEDYRLKGFITQFITQYNRLLEEKHRACISREDDGAQGTQSLTMTRYWFINARYNRLRYNRVVECVEGAEGRIQECVNRFLFGGEEVVNTFATDDDDSGSGFICNSDSSSGGSAYAAFPRYEGPDYSSEEDEGERGRRRWRRKERSPSQEEEEENRDSCEAMSSSSQEPVEADPQEQRRQLYKRGLLAPLKRPHRELTYEERQVLHKGARRKHEPVTIYVPTAHQYSSEDEDEGGKDDDDNMKSDNNFDSSCGTTVDCDGTADGKGIWVVTNREFIDWEGIGGTIEKADDYVRSMQMSYSSDIPATETLTEIERRESAKRVAEHIRKVEESSDGVSDALLVPSQAAHCGKGATAGSNKLLLDDSE</sequence>
<feature type="region of interest" description="Disordered" evidence="1">
    <location>
        <begin position="192"/>
        <end position="231"/>
    </location>
</feature>
<protein>
    <submittedName>
        <fullName evidence="2">Uncharacterized protein</fullName>
    </submittedName>
</protein>
<feature type="region of interest" description="Disordered" evidence="1">
    <location>
        <begin position="361"/>
        <end position="440"/>
    </location>
</feature>
<organism evidence="2">
    <name type="scientific">Trypanosoma congolense (strain IL3000)</name>
    <dbReference type="NCBI Taxonomy" id="1068625"/>
    <lineage>
        <taxon>Eukaryota</taxon>
        <taxon>Discoba</taxon>
        <taxon>Euglenozoa</taxon>
        <taxon>Kinetoplastea</taxon>
        <taxon>Metakinetoplastina</taxon>
        <taxon>Trypanosomatida</taxon>
        <taxon>Trypanosomatidae</taxon>
        <taxon>Trypanosoma</taxon>
        <taxon>Nannomonas</taxon>
    </lineage>
</organism>